<evidence type="ECO:0000256" key="5">
    <source>
        <dbReference type="ARBA" id="ARBA00011157"/>
    </source>
</evidence>
<dbReference type="Gramene" id="Pp3c1_6120V3.1">
    <property type="protein sequence ID" value="Pp3c1_6120V3.1"/>
    <property type="gene ID" value="Pp3c1_6120"/>
</dbReference>
<dbReference type="PANTHER" id="PTHR10705">
    <property type="entry name" value="DOLICHYL-DIPHOSPHOOLIGOSACCHARIDE--PROTEIN GLYCOSYLTRANSFERASE SUBUNIT DAD1"/>
    <property type="match status" value="1"/>
</dbReference>
<dbReference type="GO" id="GO:0008250">
    <property type="term" value="C:oligosaccharyltransferase complex"/>
    <property type="evidence" value="ECO:0000318"/>
    <property type="project" value="GO_Central"/>
</dbReference>
<feature type="transmembrane region" description="Helical" evidence="11">
    <location>
        <begin position="46"/>
        <end position="66"/>
    </location>
</feature>
<dbReference type="Proteomes" id="UP000006727">
    <property type="component" value="Chromosome 1"/>
</dbReference>
<protein>
    <recommendedName>
        <fullName evidence="11">Dolichyl-diphosphooligosaccharide--protein glycosyltransferase subunit DAD1</fullName>
        <shortName evidence="11">Oligosaccharyl transferase subunit DAD1</shortName>
    </recommendedName>
</protein>
<evidence type="ECO:0000256" key="7">
    <source>
        <dbReference type="ARBA" id="ARBA00022703"/>
    </source>
</evidence>
<accession>A0A2K1L751</accession>
<dbReference type="Gramene" id="Pp3c1_6120V3.3">
    <property type="protein sequence ID" value="Pp3c1_6120V3.3"/>
    <property type="gene ID" value="Pp3c1_6120"/>
</dbReference>
<keyword evidence="14" id="KW-1185">Reference proteome</keyword>
<evidence type="ECO:0000256" key="10">
    <source>
        <dbReference type="ARBA" id="ARBA00023136"/>
    </source>
</evidence>
<dbReference type="EnsemblPlants" id="Pp3c1_6120V3.1">
    <property type="protein sequence ID" value="Pp3c1_6120V3.1"/>
    <property type="gene ID" value="Pp3c1_6120"/>
</dbReference>
<keyword evidence="9 11" id="KW-1133">Transmembrane helix</keyword>
<dbReference type="FunCoup" id="A0A2K1L751">
    <property type="interactions" value="4078"/>
</dbReference>
<reference evidence="13" key="3">
    <citation type="submission" date="2020-12" db="UniProtKB">
        <authorList>
            <consortium name="EnsemblPlants"/>
        </authorList>
    </citation>
    <scope>IDENTIFICATION</scope>
</reference>
<organism evidence="12">
    <name type="scientific">Physcomitrium patens</name>
    <name type="common">Spreading-leaved earth moss</name>
    <name type="synonym">Physcomitrella patens</name>
    <dbReference type="NCBI Taxonomy" id="3218"/>
    <lineage>
        <taxon>Eukaryota</taxon>
        <taxon>Viridiplantae</taxon>
        <taxon>Streptophyta</taxon>
        <taxon>Embryophyta</taxon>
        <taxon>Bryophyta</taxon>
        <taxon>Bryophytina</taxon>
        <taxon>Bryopsida</taxon>
        <taxon>Funariidae</taxon>
        <taxon>Funariales</taxon>
        <taxon>Funariaceae</taxon>
        <taxon>Physcomitrium</taxon>
    </lineage>
</organism>
<keyword evidence="8 11" id="KW-0256">Endoplasmic reticulum</keyword>
<evidence type="ECO:0000256" key="1">
    <source>
        <dbReference type="ARBA" id="ARBA00002791"/>
    </source>
</evidence>
<reference evidence="12 14" key="2">
    <citation type="journal article" date="2018" name="Plant J.">
        <title>The Physcomitrella patens chromosome-scale assembly reveals moss genome structure and evolution.</title>
        <authorList>
            <person name="Lang D."/>
            <person name="Ullrich K.K."/>
            <person name="Murat F."/>
            <person name="Fuchs J."/>
            <person name="Jenkins J."/>
            <person name="Haas F.B."/>
            <person name="Piednoel M."/>
            <person name="Gundlach H."/>
            <person name="Van Bel M."/>
            <person name="Meyberg R."/>
            <person name="Vives C."/>
            <person name="Morata J."/>
            <person name="Symeonidi A."/>
            <person name="Hiss M."/>
            <person name="Muchero W."/>
            <person name="Kamisugi Y."/>
            <person name="Saleh O."/>
            <person name="Blanc G."/>
            <person name="Decker E.L."/>
            <person name="van Gessel N."/>
            <person name="Grimwood J."/>
            <person name="Hayes R.D."/>
            <person name="Graham S.W."/>
            <person name="Gunter L.E."/>
            <person name="McDaniel S.F."/>
            <person name="Hoernstein S.N.W."/>
            <person name="Larsson A."/>
            <person name="Li F.W."/>
            <person name="Perroud P.F."/>
            <person name="Phillips J."/>
            <person name="Ranjan P."/>
            <person name="Rokshar D.S."/>
            <person name="Rothfels C.J."/>
            <person name="Schneider L."/>
            <person name="Shu S."/>
            <person name="Stevenson D.W."/>
            <person name="Thummler F."/>
            <person name="Tillich M."/>
            <person name="Villarreal Aguilar J.C."/>
            <person name="Widiez T."/>
            <person name="Wong G.K."/>
            <person name="Wymore A."/>
            <person name="Zhang Y."/>
            <person name="Zimmer A.D."/>
            <person name="Quatrano R.S."/>
            <person name="Mayer K.F.X."/>
            <person name="Goodstein D."/>
            <person name="Casacuberta J.M."/>
            <person name="Vandepoele K."/>
            <person name="Reski R."/>
            <person name="Cuming A.C."/>
            <person name="Tuskan G.A."/>
            <person name="Maumus F."/>
            <person name="Salse J."/>
            <person name="Schmutz J."/>
            <person name="Rensing S.A."/>
        </authorList>
    </citation>
    <scope>NUCLEOTIDE SEQUENCE [LARGE SCALE GENOMIC DNA]</scope>
    <source>
        <strain evidence="13 14">cv. Gransden 2004</strain>
    </source>
</reference>
<comment type="subcellular location">
    <subcellularLocation>
        <location evidence="2 11">Endoplasmic reticulum membrane</location>
        <topology evidence="2 11">Multi-pass membrane protein</topology>
    </subcellularLocation>
</comment>
<dbReference type="PANTHER" id="PTHR10705:SF0">
    <property type="entry name" value="DOLICHYL-DIPHOSPHOOLIGOSACCHARIDE--PROTEIN GLYCOSYLTRANSFERASE SUBUNIT DAD1"/>
    <property type="match status" value="1"/>
</dbReference>
<dbReference type="EnsemblPlants" id="Pp3c1_6120V3.3">
    <property type="protein sequence ID" value="Pp3c1_6120V3.3"/>
    <property type="gene ID" value="Pp3c1_6120"/>
</dbReference>
<comment type="pathway">
    <text evidence="3 11">Protein modification; protein glycosylation.</text>
</comment>
<evidence type="ECO:0000256" key="2">
    <source>
        <dbReference type="ARBA" id="ARBA00004477"/>
    </source>
</evidence>
<keyword evidence="10 11" id="KW-0472">Membrane</keyword>
<evidence type="ECO:0000313" key="14">
    <source>
        <dbReference type="Proteomes" id="UP000006727"/>
    </source>
</evidence>
<evidence type="ECO:0000256" key="4">
    <source>
        <dbReference type="ARBA" id="ARBA00009386"/>
    </source>
</evidence>
<dbReference type="Pfam" id="PF02109">
    <property type="entry name" value="DAD"/>
    <property type="match status" value="1"/>
</dbReference>
<dbReference type="GO" id="GO:0006487">
    <property type="term" value="P:protein N-linked glycosylation"/>
    <property type="evidence" value="ECO:0000318"/>
    <property type="project" value="GO_Central"/>
</dbReference>
<comment type="function">
    <text evidence="1 11">Subunit of the oligosaccharyl transferase (OST) complex that catalyzes the initial transfer of a defined glycan (Glc(3)Man(9)GlcNAc(2) in eukaryotes) from the lipid carrier dolichol-pyrophosphate to an asparagine residue within an Asn-X-Ser/Thr consensus motif in nascent polypeptide chains, the first step in protein N-glycosylation. N-glycosylation occurs cotranslationally and the complex associates with the Sec61 complex at the channel-forming translocon complex that mediates protein translocation across the endoplasmic reticulum (ER). All subunits are required for a maximal enzyme activity.</text>
</comment>
<evidence type="ECO:0000256" key="11">
    <source>
        <dbReference type="RuleBase" id="RU361136"/>
    </source>
</evidence>
<dbReference type="PaxDb" id="3218-PP1S45_263V6.1"/>
<reference evidence="12 14" key="1">
    <citation type="journal article" date="2008" name="Science">
        <title>The Physcomitrella genome reveals evolutionary insights into the conquest of land by plants.</title>
        <authorList>
            <person name="Rensing S."/>
            <person name="Lang D."/>
            <person name="Zimmer A."/>
            <person name="Terry A."/>
            <person name="Salamov A."/>
            <person name="Shapiro H."/>
            <person name="Nishiyama T."/>
            <person name="Perroud P.-F."/>
            <person name="Lindquist E."/>
            <person name="Kamisugi Y."/>
            <person name="Tanahashi T."/>
            <person name="Sakakibara K."/>
            <person name="Fujita T."/>
            <person name="Oishi K."/>
            <person name="Shin-I T."/>
            <person name="Kuroki Y."/>
            <person name="Toyoda A."/>
            <person name="Suzuki Y."/>
            <person name="Hashimoto A."/>
            <person name="Yamaguchi K."/>
            <person name="Sugano A."/>
            <person name="Kohara Y."/>
            <person name="Fujiyama A."/>
            <person name="Anterola A."/>
            <person name="Aoki S."/>
            <person name="Ashton N."/>
            <person name="Barbazuk W.B."/>
            <person name="Barker E."/>
            <person name="Bennetzen J."/>
            <person name="Bezanilla M."/>
            <person name="Blankenship R."/>
            <person name="Cho S.H."/>
            <person name="Dutcher S."/>
            <person name="Estelle M."/>
            <person name="Fawcett J.A."/>
            <person name="Gundlach H."/>
            <person name="Hanada K."/>
            <person name="Heyl A."/>
            <person name="Hicks K.A."/>
            <person name="Hugh J."/>
            <person name="Lohr M."/>
            <person name="Mayer K."/>
            <person name="Melkozernov A."/>
            <person name="Murata T."/>
            <person name="Nelson D."/>
            <person name="Pils B."/>
            <person name="Prigge M."/>
            <person name="Reiss B."/>
            <person name="Renner T."/>
            <person name="Rombauts S."/>
            <person name="Rushton P."/>
            <person name="Sanderfoot A."/>
            <person name="Schween G."/>
            <person name="Shiu S.-H."/>
            <person name="Stueber K."/>
            <person name="Theodoulou F.L."/>
            <person name="Tu H."/>
            <person name="Van de Peer Y."/>
            <person name="Verrier P.J."/>
            <person name="Waters E."/>
            <person name="Wood A."/>
            <person name="Yang L."/>
            <person name="Cove D."/>
            <person name="Cuming A."/>
            <person name="Hasebe M."/>
            <person name="Lucas S."/>
            <person name="Mishler D.B."/>
            <person name="Reski R."/>
            <person name="Grigoriev I."/>
            <person name="Quatrano R.S."/>
            <person name="Boore J.L."/>
        </authorList>
    </citation>
    <scope>NUCLEOTIDE SEQUENCE [LARGE SCALE GENOMIC DNA]</scope>
    <source>
        <strain evidence="13 14">cv. Gransden 2004</strain>
    </source>
</reference>
<feature type="transmembrane region" description="Helical" evidence="11">
    <location>
        <begin position="112"/>
        <end position="130"/>
    </location>
</feature>
<evidence type="ECO:0000313" key="12">
    <source>
        <dbReference type="EMBL" id="PNR61832.1"/>
    </source>
</evidence>
<dbReference type="OMA" id="HIILHIV"/>
<evidence type="ECO:0000256" key="3">
    <source>
        <dbReference type="ARBA" id="ARBA00004922"/>
    </source>
</evidence>
<dbReference type="InterPro" id="IPR003038">
    <property type="entry name" value="DAD/Ost2"/>
</dbReference>
<feature type="transmembrane region" description="Helical" evidence="11">
    <location>
        <begin position="72"/>
        <end position="92"/>
    </location>
</feature>
<gene>
    <name evidence="13" type="primary">LOC112284433</name>
    <name evidence="12" type="ORF">PHYPA_000256</name>
</gene>
<comment type="subunit">
    <text evidence="5 11">Component of the oligosaccharyltransferase (OST) complex.</text>
</comment>
<dbReference type="PIRSF" id="PIRSF005588">
    <property type="entry name" value="DAD"/>
    <property type="match status" value="1"/>
</dbReference>
<dbReference type="AlphaFoldDB" id="A0A2K1L751"/>
<keyword evidence="6 11" id="KW-0812">Transmembrane</keyword>
<evidence type="ECO:0000256" key="6">
    <source>
        <dbReference type="ARBA" id="ARBA00022692"/>
    </source>
</evidence>
<dbReference type="KEGG" id="ppp:112284433"/>
<proteinExistence type="inferred from homology"/>
<evidence type="ECO:0000256" key="9">
    <source>
        <dbReference type="ARBA" id="ARBA00022989"/>
    </source>
</evidence>
<dbReference type="EMBL" id="ABEU02000001">
    <property type="protein sequence ID" value="PNR61832.1"/>
    <property type="molecule type" value="Genomic_DNA"/>
</dbReference>
<sequence length="131" mass="14479">MFELRLNRPSSVQFSGAMASTAKDAQDLFSAMRSAYSKTPTRLKIIDVYVIYGLITALIQVVYMAMVGTFPFNAFLSGVLSCIGTSVLGVCLRIQVNPENKEFKDLSPERAFADFVLCNLVLHLVIMNFLG</sequence>
<dbReference type="STRING" id="3218.A0A2K1L751"/>
<keyword evidence="7" id="KW-0053">Apoptosis</keyword>
<evidence type="ECO:0000256" key="8">
    <source>
        <dbReference type="ARBA" id="ARBA00022824"/>
    </source>
</evidence>
<dbReference type="RefSeq" id="XP_024379983.1">
    <property type="nucleotide sequence ID" value="XM_024524215.2"/>
</dbReference>
<evidence type="ECO:0000313" key="13">
    <source>
        <dbReference type="EnsemblPlants" id="Pp3c1_6120V3.1"/>
    </source>
</evidence>
<name>A0A2K1L751_PHYPA</name>
<comment type="similarity">
    <text evidence="4 11">Belongs to the DAD/OST2 family.</text>
</comment>
<dbReference type="GeneID" id="112284433"/>
<dbReference type="UniPathway" id="UPA00378"/>
<dbReference type="OrthoDB" id="445566at2759"/>